<reference evidence="2" key="1">
    <citation type="journal article" date="2017" name="Nat. Ecol. Evol.">
        <title>Genome expansion and lineage-specific genetic innovations in the forest pathogenic fungi Armillaria.</title>
        <authorList>
            <person name="Sipos G."/>
            <person name="Prasanna A.N."/>
            <person name="Walter M.C."/>
            <person name="O'Connor E."/>
            <person name="Balint B."/>
            <person name="Krizsan K."/>
            <person name="Kiss B."/>
            <person name="Hess J."/>
            <person name="Varga T."/>
            <person name="Slot J."/>
            <person name="Riley R."/>
            <person name="Boka B."/>
            <person name="Rigling D."/>
            <person name="Barry K."/>
            <person name="Lee J."/>
            <person name="Mihaltcheva S."/>
            <person name="LaButti K."/>
            <person name="Lipzen A."/>
            <person name="Waldron R."/>
            <person name="Moloney N.M."/>
            <person name="Sperisen C."/>
            <person name="Kredics L."/>
            <person name="Vagvoelgyi C."/>
            <person name="Patrignani A."/>
            <person name="Fitzpatrick D."/>
            <person name="Nagy I."/>
            <person name="Doyle S."/>
            <person name="Anderson J.B."/>
            <person name="Grigoriev I.V."/>
            <person name="Gueldener U."/>
            <person name="Muensterkoetter M."/>
            <person name="Nagy L.G."/>
        </authorList>
    </citation>
    <scope>NUCLEOTIDE SEQUENCE [LARGE SCALE GENOMIC DNA]</scope>
    <source>
        <strain evidence="2">C18/9</strain>
    </source>
</reference>
<proteinExistence type="predicted"/>
<dbReference type="Proteomes" id="UP000219338">
    <property type="component" value="Unassembled WGS sequence"/>
</dbReference>
<sequence>MAVLISTSLHARLKTTINGLTYETGRNRYINRPVSRRPFRLVPETVAFSCALAFTESFNMTSSSTSTFVQGEIYVTAFCSAALDNFHYALAIMMNPLNSVIFHAKELWPDHFVFESKVNSLGKSALCVALKIGEMGHFTLEQVAPLL</sequence>
<evidence type="ECO:0000313" key="1">
    <source>
        <dbReference type="EMBL" id="SJL16504.1"/>
    </source>
</evidence>
<gene>
    <name evidence="1" type="ORF">ARMOST_20030</name>
</gene>
<keyword evidence="2" id="KW-1185">Reference proteome</keyword>
<name>A0A284S664_ARMOS</name>
<evidence type="ECO:0000313" key="2">
    <source>
        <dbReference type="Proteomes" id="UP000219338"/>
    </source>
</evidence>
<dbReference type="AlphaFoldDB" id="A0A284S664"/>
<accession>A0A284S664</accession>
<protein>
    <submittedName>
        <fullName evidence="1">Uncharacterized protein</fullName>
    </submittedName>
</protein>
<organism evidence="1 2">
    <name type="scientific">Armillaria ostoyae</name>
    <name type="common">Armillaria root rot fungus</name>
    <dbReference type="NCBI Taxonomy" id="47428"/>
    <lineage>
        <taxon>Eukaryota</taxon>
        <taxon>Fungi</taxon>
        <taxon>Dikarya</taxon>
        <taxon>Basidiomycota</taxon>
        <taxon>Agaricomycotina</taxon>
        <taxon>Agaricomycetes</taxon>
        <taxon>Agaricomycetidae</taxon>
        <taxon>Agaricales</taxon>
        <taxon>Marasmiineae</taxon>
        <taxon>Physalacriaceae</taxon>
        <taxon>Armillaria</taxon>
    </lineage>
</organism>
<dbReference type="OrthoDB" id="3016366at2759"/>
<dbReference type="EMBL" id="FUEG01000035">
    <property type="protein sequence ID" value="SJL16504.1"/>
    <property type="molecule type" value="Genomic_DNA"/>
</dbReference>